<gene>
    <name evidence="1" type="ORF">Bca52824_026346</name>
</gene>
<keyword evidence="2" id="KW-1185">Reference proteome</keyword>
<dbReference type="EMBL" id="JAAMPC010000006">
    <property type="protein sequence ID" value="KAG2306598.1"/>
    <property type="molecule type" value="Genomic_DNA"/>
</dbReference>
<name>A0A8X7SHU1_BRACI</name>
<dbReference type="Proteomes" id="UP000886595">
    <property type="component" value="Unassembled WGS sequence"/>
</dbReference>
<reference evidence="1 2" key="1">
    <citation type="submission" date="2020-02" db="EMBL/GenBank/DDBJ databases">
        <authorList>
            <person name="Ma Q."/>
            <person name="Huang Y."/>
            <person name="Song X."/>
            <person name="Pei D."/>
        </authorList>
    </citation>
    <scope>NUCLEOTIDE SEQUENCE [LARGE SCALE GENOMIC DNA]</scope>
    <source>
        <strain evidence="1">Sxm20200214</strain>
        <tissue evidence="1">Leaf</tissue>
    </source>
</reference>
<proteinExistence type="predicted"/>
<organism evidence="1 2">
    <name type="scientific">Brassica carinata</name>
    <name type="common">Ethiopian mustard</name>
    <name type="synonym">Abyssinian cabbage</name>
    <dbReference type="NCBI Taxonomy" id="52824"/>
    <lineage>
        <taxon>Eukaryota</taxon>
        <taxon>Viridiplantae</taxon>
        <taxon>Streptophyta</taxon>
        <taxon>Embryophyta</taxon>
        <taxon>Tracheophyta</taxon>
        <taxon>Spermatophyta</taxon>
        <taxon>Magnoliopsida</taxon>
        <taxon>eudicotyledons</taxon>
        <taxon>Gunneridae</taxon>
        <taxon>Pentapetalae</taxon>
        <taxon>rosids</taxon>
        <taxon>malvids</taxon>
        <taxon>Brassicales</taxon>
        <taxon>Brassicaceae</taxon>
        <taxon>Brassiceae</taxon>
        <taxon>Brassica</taxon>
    </lineage>
</organism>
<evidence type="ECO:0000313" key="1">
    <source>
        <dbReference type="EMBL" id="KAG2306598.1"/>
    </source>
</evidence>
<sequence>MLATVDVHRLLTFRHLSKAGFVYSITGFDVIRANQNFKQSDYHLSIWYNDSTVFYEITEPVSPIPVECFRFCNHDELLCLTTLTPIF</sequence>
<dbReference type="AlphaFoldDB" id="A0A8X7SHU1"/>
<accession>A0A8X7SHU1</accession>
<evidence type="ECO:0000313" key="2">
    <source>
        <dbReference type="Proteomes" id="UP000886595"/>
    </source>
</evidence>
<protein>
    <submittedName>
        <fullName evidence="1">Uncharacterized protein</fullName>
    </submittedName>
</protein>
<comment type="caution">
    <text evidence="1">The sequence shown here is derived from an EMBL/GenBank/DDBJ whole genome shotgun (WGS) entry which is preliminary data.</text>
</comment>
<dbReference type="OrthoDB" id="1109146at2759"/>